<dbReference type="AlphaFoldDB" id="A0A8S0VV09"/>
<evidence type="ECO:0000313" key="2">
    <source>
        <dbReference type="EMBL" id="CAA7271220.1"/>
    </source>
</evidence>
<sequence>MDYHIRKTFDSVNKHKEDLSFLAGVVEQVELLDDARQTVRIQNRQERRECENIIEDSIRMGYLAVQYSFDTVTGGERISTALEDKIQKLDEALKAVWILISEASSPEEAFDFDSERAEVDGLLRGCLATFEMGAFHHIQGAYENARKNVDRGLKRRITLTIAPSQEPKKTKEPRRHTGPNENTRHGLQDQGTSRMLLETRPSGEVIDISDFESDAEKKTPAPARKPSKASSTKRKETAPTSPMDRQSSTSSQRSRGKGYHTIAQQGSIHEEPDEMDSGGSLDQETYRNFNREGGSSKHHRESEERTRDQRRVKTAPAVRVTRQDSVETPGPPPYCPQINHERRDAYDPRFYPSGHMPASPQPTSPASYGYPRYFSPSTPTPSFQSPLEVNPHLLSRIGPGTNVKIEDSFNVGGPPPVRRNKKNRRETDRT</sequence>
<gene>
    <name evidence="2" type="ORF">AAE3_LOCUS13341</name>
</gene>
<evidence type="ECO:0000313" key="3">
    <source>
        <dbReference type="Proteomes" id="UP000467700"/>
    </source>
</evidence>
<keyword evidence="3" id="KW-1185">Reference proteome</keyword>
<feature type="compositionally biased region" description="Low complexity" evidence="1">
    <location>
        <begin position="374"/>
        <end position="386"/>
    </location>
</feature>
<feature type="region of interest" description="Disordered" evidence="1">
    <location>
        <begin position="157"/>
        <end position="430"/>
    </location>
</feature>
<comment type="caution">
    <text evidence="2">The sequence shown here is derived from an EMBL/GenBank/DDBJ whole genome shotgun (WGS) entry which is preliminary data.</text>
</comment>
<reference evidence="2 3" key="1">
    <citation type="submission" date="2020-01" db="EMBL/GenBank/DDBJ databases">
        <authorList>
            <person name="Gupta K D."/>
        </authorList>
    </citation>
    <scope>NUCLEOTIDE SEQUENCE [LARGE SCALE GENOMIC DNA]</scope>
</reference>
<organism evidence="2 3">
    <name type="scientific">Cyclocybe aegerita</name>
    <name type="common">Black poplar mushroom</name>
    <name type="synonym">Agrocybe aegerita</name>
    <dbReference type="NCBI Taxonomy" id="1973307"/>
    <lineage>
        <taxon>Eukaryota</taxon>
        <taxon>Fungi</taxon>
        <taxon>Dikarya</taxon>
        <taxon>Basidiomycota</taxon>
        <taxon>Agaricomycotina</taxon>
        <taxon>Agaricomycetes</taxon>
        <taxon>Agaricomycetidae</taxon>
        <taxon>Agaricales</taxon>
        <taxon>Agaricineae</taxon>
        <taxon>Bolbitiaceae</taxon>
        <taxon>Cyclocybe</taxon>
    </lineage>
</organism>
<protein>
    <submittedName>
        <fullName evidence="2">Uncharacterized protein</fullName>
    </submittedName>
</protein>
<accession>A0A8S0VV09</accession>
<proteinExistence type="predicted"/>
<dbReference type="Proteomes" id="UP000467700">
    <property type="component" value="Unassembled WGS sequence"/>
</dbReference>
<feature type="compositionally biased region" description="Basic and acidic residues" evidence="1">
    <location>
        <begin position="300"/>
        <end position="311"/>
    </location>
</feature>
<dbReference type="EMBL" id="CACVBS010000101">
    <property type="protein sequence ID" value="CAA7271220.1"/>
    <property type="molecule type" value="Genomic_DNA"/>
</dbReference>
<evidence type="ECO:0000256" key="1">
    <source>
        <dbReference type="SAM" id="MobiDB-lite"/>
    </source>
</evidence>
<name>A0A8S0VV09_CYCAE</name>